<gene>
    <name evidence="2" type="ORF">BD626DRAFT_475568</name>
</gene>
<dbReference type="AlphaFoldDB" id="A0A550CYJ3"/>
<dbReference type="Proteomes" id="UP000320762">
    <property type="component" value="Unassembled WGS sequence"/>
</dbReference>
<protein>
    <submittedName>
        <fullName evidence="2">Uncharacterized protein</fullName>
    </submittedName>
</protein>
<comment type="caution">
    <text evidence="2">The sequence shown here is derived from an EMBL/GenBank/DDBJ whole genome shotgun (WGS) entry which is preliminary data.</text>
</comment>
<sequence length="188" mass="20948">MPSPTFASDKWPARSQSYPPFRCPRVPRRPPPAAAFTDVLAAEHQSCSEDHNLPKEITARAERRLNEYVFSMPNRRRRPRCSPFDAPSTWHVIVTVFQPSARRAQHVLRFPLVVCGPPPPPGLLHSWMPSIIACAAPEHPRLPVQTINGDAPHVDTLGVTARLGPSSAHLLQLVPIRLHHVTRSSQEA</sequence>
<evidence type="ECO:0000313" key="2">
    <source>
        <dbReference type="EMBL" id="TRM69864.1"/>
    </source>
</evidence>
<dbReference type="EMBL" id="VDMD01000001">
    <property type="protein sequence ID" value="TRM69864.1"/>
    <property type="molecule type" value="Genomic_DNA"/>
</dbReference>
<keyword evidence="3" id="KW-1185">Reference proteome</keyword>
<proteinExistence type="predicted"/>
<reference evidence="2 3" key="1">
    <citation type="journal article" date="2019" name="New Phytol.">
        <title>Comparative genomics reveals unique wood-decay strategies and fruiting body development in the Schizophyllaceae.</title>
        <authorList>
            <person name="Almasi E."/>
            <person name="Sahu N."/>
            <person name="Krizsan K."/>
            <person name="Balint B."/>
            <person name="Kovacs G.M."/>
            <person name="Kiss B."/>
            <person name="Cseklye J."/>
            <person name="Drula E."/>
            <person name="Henrissat B."/>
            <person name="Nagy I."/>
            <person name="Chovatia M."/>
            <person name="Adam C."/>
            <person name="LaButti K."/>
            <person name="Lipzen A."/>
            <person name="Riley R."/>
            <person name="Grigoriev I.V."/>
            <person name="Nagy L.G."/>
        </authorList>
    </citation>
    <scope>NUCLEOTIDE SEQUENCE [LARGE SCALE GENOMIC DNA]</scope>
    <source>
        <strain evidence="2 3">NL-1724</strain>
    </source>
</reference>
<feature type="region of interest" description="Disordered" evidence="1">
    <location>
        <begin position="1"/>
        <end position="26"/>
    </location>
</feature>
<name>A0A550CYJ3_9AGAR</name>
<evidence type="ECO:0000313" key="3">
    <source>
        <dbReference type="Proteomes" id="UP000320762"/>
    </source>
</evidence>
<accession>A0A550CYJ3</accession>
<organism evidence="2 3">
    <name type="scientific">Schizophyllum amplum</name>
    <dbReference type="NCBI Taxonomy" id="97359"/>
    <lineage>
        <taxon>Eukaryota</taxon>
        <taxon>Fungi</taxon>
        <taxon>Dikarya</taxon>
        <taxon>Basidiomycota</taxon>
        <taxon>Agaricomycotina</taxon>
        <taxon>Agaricomycetes</taxon>
        <taxon>Agaricomycetidae</taxon>
        <taxon>Agaricales</taxon>
        <taxon>Schizophyllaceae</taxon>
        <taxon>Schizophyllum</taxon>
    </lineage>
</organism>
<evidence type="ECO:0000256" key="1">
    <source>
        <dbReference type="SAM" id="MobiDB-lite"/>
    </source>
</evidence>